<keyword evidence="1" id="KW-0732">Signal</keyword>
<organism evidence="4">
    <name type="scientific">Sphingomonas sp. A1</name>
    <dbReference type="NCBI Taxonomy" id="90322"/>
    <lineage>
        <taxon>Bacteria</taxon>
        <taxon>Pseudomonadati</taxon>
        <taxon>Pseudomonadota</taxon>
        <taxon>Alphaproteobacteria</taxon>
        <taxon>Sphingomonadales</taxon>
        <taxon>Sphingomonadaceae</taxon>
        <taxon>Sphingomonas</taxon>
    </lineage>
</organism>
<dbReference type="EMBL" id="AB578888">
    <property type="protein sequence ID" value="BAJ78283.1"/>
    <property type="molecule type" value="Genomic_DNA"/>
</dbReference>
<feature type="domain" description="Peptidase M16 C-terminal" evidence="3">
    <location>
        <begin position="191"/>
        <end position="367"/>
    </location>
</feature>
<protein>
    <submittedName>
        <fullName evidence="4">M16 peptidase subunit</fullName>
    </submittedName>
</protein>
<dbReference type="AlphaFoldDB" id="E9RGH8"/>
<evidence type="ECO:0000259" key="3">
    <source>
        <dbReference type="Pfam" id="PF05193"/>
    </source>
</evidence>
<dbReference type="InterPro" id="IPR007863">
    <property type="entry name" value="Peptidase_M16_C"/>
</dbReference>
<dbReference type="Gene3D" id="3.30.830.10">
    <property type="entry name" value="Metalloenzyme, LuxS/M16 peptidase-like"/>
    <property type="match status" value="2"/>
</dbReference>
<dbReference type="InterPro" id="IPR011765">
    <property type="entry name" value="Pept_M16_N"/>
</dbReference>
<name>E9RGH8_9SPHN</name>
<feature type="signal peptide" evidence="1">
    <location>
        <begin position="1"/>
        <end position="20"/>
    </location>
</feature>
<evidence type="ECO:0000259" key="2">
    <source>
        <dbReference type="Pfam" id="PF00675"/>
    </source>
</evidence>
<feature type="domain" description="Peptidase M16 N-terminal" evidence="2">
    <location>
        <begin position="40"/>
        <end position="181"/>
    </location>
</feature>
<reference evidence="4" key="1">
    <citation type="submission" date="2010-08" db="EMBL/GenBank/DDBJ databases">
        <title>Heterosubunit composition and crystal structures of a novel bacterial M16B metallopeptidase.</title>
        <authorList>
            <person name="Maruyama Y."/>
            <person name="Chuma A."/>
            <person name="Mikami B."/>
            <person name="Hashimoto W."/>
            <person name="Murata K."/>
        </authorList>
    </citation>
    <scope>NUCLEOTIDE SEQUENCE</scope>
    <source>
        <strain evidence="4">A1</strain>
    </source>
</reference>
<accession>E9RGH8</accession>
<sequence>MTYRMLVAVALFAATTMAQAAIKIEHWTAPSGAQVYYVENRTLPMLDVQVDFDAGSAREPADQVGVASMTASLMDAGTGSGKSALDENAIADRLADIGARLGGGAEADRASFSLRVLSSPAERNSALTILRDILAHPTFPAPVLERERARAIAGLREAQTQPGSILGRRFTELAYGKHPYGHVSSVATLQKISRDQLVSFHRTHYVARTAVVTLVGDITRAEAETIAQQLTADLPAGATLPPLPDPAMPRATVERIANPATQAHIAIGMPTLKRGDPDFFPLVVGNYALGGGGFESRLMKEIRDKRGLSYGAYSYFSPQKSMGLFQIGFETRAEKADEAVQVANDTLDAFLREGPTDAELQAAKDNLINGFALRLDSNAKILGQVAVIGYYGLPLDYLDHYTERVQAVTVEQVREAFARHVKRENLITVVVGGKAS</sequence>
<dbReference type="InterPro" id="IPR011249">
    <property type="entry name" value="Metalloenz_LuxS/M16"/>
</dbReference>
<proteinExistence type="predicted"/>
<evidence type="ECO:0000256" key="1">
    <source>
        <dbReference type="SAM" id="SignalP"/>
    </source>
</evidence>
<dbReference type="Pfam" id="PF00675">
    <property type="entry name" value="Peptidase_M16"/>
    <property type="match status" value="1"/>
</dbReference>
<gene>
    <name evidence="4" type="primary">sph2682</name>
</gene>
<dbReference type="PANTHER" id="PTHR11851:SF224">
    <property type="entry name" value="PROCESSING PROTEASE"/>
    <property type="match status" value="1"/>
</dbReference>
<dbReference type="SUPFAM" id="SSF63411">
    <property type="entry name" value="LuxS/MPP-like metallohydrolase"/>
    <property type="match status" value="2"/>
</dbReference>
<dbReference type="GO" id="GO:0046872">
    <property type="term" value="F:metal ion binding"/>
    <property type="evidence" value="ECO:0007669"/>
    <property type="project" value="InterPro"/>
</dbReference>
<evidence type="ECO:0000313" key="4">
    <source>
        <dbReference type="EMBL" id="BAJ78283.1"/>
    </source>
</evidence>
<dbReference type="MEROPS" id="M16.970"/>
<dbReference type="Pfam" id="PF05193">
    <property type="entry name" value="Peptidase_M16_C"/>
    <property type="match status" value="1"/>
</dbReference>
<dbReference type="SMR" id="E9RGH8"/>
<feature type="chain" id="PRO_5003243386" evidence="1">
    <location>
        <begin position="21"/>
        <end position="436"/>
    </location>
</feature>
<dbReference type="PANTHER" id="PTHR11851">
    <property type="entry name" value="METALLOPROTEASE"/>
    <property type="match status" value="1"/>
</dbReference>
<dbReference type="InterPro" id="IPR050361">
    <property type="entry name" value="MPP/UQCRC_Complex"/>
</dbReference>